<dbReference type="AlphaFoldDB" id="A0A504Y5E6"/>
<comment type="caution">
    <text evidence="1">The sequence shown here is derived from an EMBL/GenBank/DDBJ whole genome shotgun (WGS) entry which is preliminary data.</text>
</comment>
<evidence type="ECO:0000313" key="2">
    <source>
        <dbReference type="Proteomes" id="UP000316759"/>
    </source>
</evidence>
<sequence>MRLQLPDYVMNRNLIKAVNKNNVAYVKGVLDACPWLRNALFYKEAIFTSVGLFEQTYRPPVLCLFTPFAHAILKNSKTVMKALKIMPVDMYHPCYVADVLEEDTLSYRVLELPPIALCRPDDPGLSSAVECGYDIHGNIMIVTTIYRGNHVEDAVVQYRGYWEFCLGVNKRNQNAQAITELTKRIILSGYDINILLKQLDLCKLLARYYHLTLGQGFRSMDDLTLACELIQTLIRNGSSLSDPSVTHNMYKALVEVVHSENHSNESFSHLSAILRSVVLLTADAKIWRELKSPMLDGIIRSAPRDTLTMLCVRYIRSLLGGQFFQRHVQSLPCNDETKSLISNGFKVEP</sequence>
<keyword evidence="2" id="KW-1185">Reference proteome</keyword>
<gene>
    <name evidence="1" type="ORF">FGIG_07583</name>
</gene>
<evidence type="ECO:0000313" key="1">
    <source>
        <dbReference type="EMBL" id="TPP56672.1"/>
    </source>
</evidence>
<organism evidence="1 2">
    <name type="scientific">Fasciola gigantica</name>
    <name type="common">Giant liver fluke</name>
    <dbReference type="NCBI Taxonomy" id="46835"/>
    <lineage>
        <taxon>Eukaryota</taxon>
        <taxon>Metazoa</taxon>
        <taxon>Spiralia</taxon>
        <taxon>Lophotrochozoa</taxon>
        <taxon>Platyhelminthes</taxon>
        <taxon>Trematoda</taxon>
        <taxon>Digenea</taxon>
        <taxon>Plagiorchiida</taxon>
        <taxon>Echinostomata</taxon>
        <taxon>Echinostomatoidea</taxon>
        <taxon>Fasciolidae</taxon>
        <taxon>Fasciola</taxon>
    </lineage>
</organism>
<dbReference type="OrthoDB" id="6264413at2759"/>
<reference evidence="1 2" key="1">
    <citation type="submission" date="2019-04" db="EMBL/GenBank/DDBJ databases">
        <title>Annotation for the trematode Fasciola gigantica.</title>
        <authorList>
            <person name="Choi Y.-J."/>
        </authorList>
    </citation>
    <scope>NUCLEOTIDE SEQUENCE [LARGE SCALE GENOMIC DNA]</scope>
    <source>
        <strain evidence="1">Uganda_cow_1</strain>
    </source>
</reference>
<name>A0A504Y5E6_FASGI</name>
<proteinExistence type="predicted"/>
<dbReference type="Proteomes" id="UP000316759">
    <property type="component" value="Unassembled WGS sequence"/>
</dbReference>
<accession>A0A504Y5E6</accession>
<protein>
    <submittedName>
        <fullName evidence="1">Uncharacterized protein</fullName>
    </submittedName>
</protein>
<dbReference type="EMBL" id="SUNJ01014213">
    <property type="protein sequence ID" value="TPP56672.1"/>
    <property type="molecule type" value="Genomic_DNA"/>
</dbReference>